<evidence type="ECO:0000313" key="2">
    <source>
        <dbReference type="Proteomes" id="UP000828941"/>
    </source>
</evidence>
<sequence>MAVSGMQSNKQMKRMESKKSHSWWWDSHISPKNSKWLSENLVDMDRSVKQMLKLIEEDGDSFAKKAEMYYKKRPELIAHVEEFYRMYRFLAERYDHLTGELRRYMPSDLQSQGSMSDFGSEPPSTCPSPPRPSPPPRWRGSHRSRNRAAGFDFFLGSGGNGSDVYQKEGYESSTLTDSEEESDDSSVNNYSVVSGNGNGEGVNRKMMELEMELREVKEKLLMLEEENADGSDRGGTKENAEDIHVKINGYEQELRILNEKLRLSEEEVTNLKIELQRYRSLESANLQAGVVLSPTKQDMETEGEAIDVEALELQGSIDDLEQEISEQHSKVKSVVDELRITKAKLEVSEKQIASLESEAIKSSERIKNLQDQLDSARKDTAAWKSKFNSEKRESTKLQERIARLKTSLSDRDNEIRDLKTEVSDAEQKIFPEKAQLKTEMSKLLEERTSLQEQIREWECRGRCFEEEIRKINSEKRGMEKTLKGEIELLKADILERDNIIKDMTVSLDALKLERDHLKAEVGSLKGELNTKDEKIEKLDEHLNLLQMEHKQLIAGMEEASRRLEEMKSRAKQLEEEAERQTTLMLESAEEKREAIRQLCFSLEHYRNENNRLRKALTGNKRVPVLVA</sequence>
<reference evidence="1 2" key="1">
    <citation type="journal article" date="2022" name="DNA Res.">
        <title>Chromosomal-level genome assembly of the orchid tree Bauhinia variegata (Leguminosae; Cercidoideae) supports the allotetraploid origin hypothesis of Bauhinia.</title>
        <authorList>
            <person name="Zhong Y."/>
            <person name="Chen Y."/>
            <person name="Zheng D."/>
            <person name="Pang J."/>
            <person name="Liu Y."/>
            <person name="Luo S."/>
            <person name="Meng S."/>
            <person name="Qian L."/>
            <person name="Wei D."/>
            <person name="Dai S."/>
            <person name="Zhou R."/>
        </authorList>
    </citation>
    <scope>NUCLEOTIDE SEQUENCE [LARGE SCALE GENOMIC DNA]</scope>
    <source>
        <strain evidence="1">BV-YZ2020</strain>
    </source>
</reference>
<name>A0ACB9LDV6_BAUVA</name>
<dbReference type="Proteomes" id="UP000828941">
    <property type="component" value="Chromosome 12"/>
</dbReference>
<comment type="caution">
    <text evidence="1">The sequence shown here is derived from an EMBL/GenBank/DDBJ whole genome shotgun (WGS) entry which is preliminary data.</text>
</comment>
<evidence type="ECO:0000313" key="1">
    <source>
        <dbReference type="EMBL" id="KAI4307779.1"/>
    </source>
</evidence>
<gene>
    <name evidence="1" type="ORF">L6164_030927</name>
</gene>
<dbReference type="EMBL" id="CM039437">
    <property type="protein sequence ID" value="KAI4307779.1"/>
    <property type="molecule type" value="Genomic_DNA"/>
</dbReference>
<proteinExistence type="predicted"/>
<protein>
    <submittedName>
        <fullName evidence="1">Uncharacterized protein</fullName>
    </submittedName>
</protein>
<organism evidence="1 2">
    <name type="scientific">Bauhinia variegata</name>
    <name type="common">Purple orchid tree</name>
    <name type="synonym">Phanera variegata</name>
    <dbReference type="NCBI Taxonomy" id="167791"/>
    <lineage>
        <taxon>Eukaryota</taxon>
        <taxon>Viridiplantae</taxon>
        <taxon>Streptophyta</taxon>
        <taxon>Embryophyta</taxon>
        <taxon>Tracheophyta</taxon>
        <taxon>Spermatophyta</taxon>
        <taxon>Magnoliopsida</taxon>
        <taxon>eudicotyledons</taxon>
        <taxon>Gunneridae</taxon>
        <taxon>Pentapetalae</taxon>
        <taxon>rosids</taxon>
        <taxon>fabids</taxon>
        <taxon>Fabales</taxon>
        <taxon>Fabaceae</taxon>
        <taxon>Cercidoideae</taxon>
        <taxon>Cercideae</taxon>
        <taxon>Bauhiniinae</taxon>
        <taxon>Bauhinia</taxon>
    </lineage>
</organism>
<accession>A0ACB9LDV6</accession>
<keyword evidence="2" id="KW-1185">Reference proteome</keyword>